<evidence type="ECO:0000313" key="8">
    <source>
        <dbReference type="Proteomes" id="UP000541444"/>
    </source>
</evidence>
<comment type="subcellular location">
    <subcellularLocation>
        <location evidence="1">Nucleus</location>
    </subcellularLocation>
</comment>
<evidence type="ECO:0000256" key="1">
    <source>
        <dbReference type="ARBA" id="ARBA00004123"/>
    </source>
</evidence>
<feature type="domain" description="TF-B3" evidence="6">
    <location>
        <begin position="400"/>
        <end position="481"/>
    </location>
</feature>
<keyword evidence="4" id="KW-0804">Transcription</keyword>
<gene>
    <name evidence="7" type="ORF">GIB67_015965</name>
</gene>
<comment type="caution">
    <text evidence="7">The sequence shown here is derived from an EMBL/GenBank/DDBJ whole genome shotgun (WGS) entry which is preliminary data.</text>
</comment>
<keyword evidence="3" id="KW-0238">DNA-binding</keyword>
<keyword evidence="2" id="KW-0805">Transcription regulation</keyword>
<dbReference type="EMBL" id="JACGCM010000004">
    <property type="protein sequence ID" value="KAF6177090.1"/>
    <property type="molecule type" value="Genomic_DNA"/>
</dbReference>
<dbReference type="GO" id="GO:0003677">
    <property type="term" value="F:DNA binding"/>
    <property type="evidence" value="ECO:0007669"/>
    <property type="project" value="UniProtKB-KW"/>
</dbReference>
<dbReference type="InterPro" id="IPR015300">
    <property type="entry name" value="DNA-bd_pseudobarrel_sf"/>
</dbReference>
<evidence type="ECO:0000256" key="4">
    <source>
        <dbReference type="ARBA" id="ARBA00023163"/>
    </source>
</evidence>
<dbReference type="Proteomes" id="UP000541444">
    <property type="component" value="Unassembled WGS sequence"/>
</dbReference>
<dbReference type="PANTHER" id="PTHR31920">
    <property type="entry name" value="B3 DOMAIN-CONTAINING"/>
    <property type="match status" value="1"/>
</dbReference>
<dbReference type="Gene3D" id="2.40.330.10">
    <property type="entry name" value="DNA-binding pseudobarrel domain"/>
    <property type="match status" value="3"/>
</dbReference>
<sequence>MGTKPKGSCKPNFYKILFGDFSQKLGLPSAFVKNFNGILRRKYYLKGPTGKSWPVLMKKVDDDLFFHKGWQAFVRDHSLEYGDFLVFSYSGNSKFNVKVYDKSTCEKMVSLTKMKTGRTNSCTEKSKQEETKRPSSSYNCDDDWKKRAVVSNKINCGLVKPKRTPNINIRRKGAIEVPCSGKSAKDNSRPIKMVEIKEAIHPVNYFKLREESYRKFLRERCLTMICRSRRHHMRFPFKIAAKLELKNKGCAILQDPHGKLWPVKISLQSDGRFELSKGWKDFWDANKLAAGDTCQFEFLQGKDNPVRVVICREAINPTAITMNCGCVKPRKSPVIRVEKKGASKVPSSGKYVKQNVRSFNTDETKKTNINFAKKRLQSYIKIEGEDCFSAICRPSRKYFMTVPNQLAAELNLKRKVNVMLNDPHGKSWAVKIAIRRNGRLDLGYGWLDFWNANKLAVGDTCVFKFLQTKDDRVKVDIFRGVKSPLASSVEPASQSWKPWNEVAKSVIRECEKDDNDTFQKSSNPILIPTRAIQTNNSRHGYETRLKKQRNTCITHFIINPVPLDGIFAKNKRKETEDQCDITGLVGRSQSIGTDGKKHEKDIDLKNEAGPVNLDNFSSKRRKNVPNPIENTENLQEWVPSYKSTGIQFNTANLTVSPMDESEAHVFKQSYRVEGFC</sequence>
<dbReference type="Pfam" id="PF02362">
    <property type="entry name" value="B3"/>
    <property type="match status" value="3"/>
</dbReference>
<dbReference type="PROSITE" id="PS50863">
    <property type="entry name" value="B3"/>
    <property type="match status" value="3"/>
</dbReference>
<keyword evidence="5" id="KW-0539">Nucleus</keyword>
<dbReference type="OrthoDB" id="1666376at2759"/>
<reference evidence="7 8" key="1">
    <citation type="journal article" date="2020" name="IScience">
        <title>Genome Sequencing of the Endangered Kingdonia uniflora (Circaeasteraceae, Ranunculales) Reveals Potential Mechanisms of Evolutionary Specialization.</title>
        <authorList>
            <person name="Sun Y."/>
            <person name="Deng T."/>
            <person name="Zhang A."/>
            <person name="Moore M.J."/>
            <person name="Landis J.B."/>
            <person name="Lin N."/>
            <person name="Zhang H."/>
            <person name="Zhang X."/>
            <person name="Huang J."/>
            <person name="Zhang X."/>
            <person name="Sun H."/>
            <person name="Wang H."/>
        </authorList>
    </citation>
    <scope>NUCLEOTIDE SEQUENCE [LARGE SCALE GENOMIC DNA]</scope>
    <source>
        <strain evidence="7">TB1705</strain>
        <tissue evidence="7">Leaf</tissue>
    </source>
</reference>
<dbReference type="AlphaFoldDB" id="A0A7J7PCS6"/>
<organism evidence="7 8">
    <name type="scientific">Kingdonia uniflora</name>
    <dbReference type="NCBI Taxonomy" id="39325"/>
    <lineage>
        <taxon>Eukaryota</taxon>
        <taxon>Viridiplantae</taxon>
        <taxon>Streptophyta</taxon>
        <taxon>Embryophyta</taxon>
        <taxon>Tracheophyta</taxon>
        <taxon>Spermatophyta</taxon>
        <taxon>Magnoliopsida</taxon>
        <taxon>Ranunculales</taxon>
        <taxon>Circaeasteraceae</taxon>
        <taxon>Kingdonia</taxon>
    </lineage>
</organism>
<evidence type="ECO:0000256" key="5">
    <source>
        <dbReference type="ARBA" id="ARBA00023242"/>
    </source>
</evidence>
<evidence type="ECO:0000259" key="6">
    <source>
        <dbReference type="PROSITE" id="PS50863"/>
    </source>
</evidence>
<dbReference type="SMART" id="SM01019">
    <property type="entry name" value="B3"/>
    <property type="match status" value="3"/>
</dbReference>
<feature type="domain" description="TF-B3" evidence="6">
    <location>
        <begin position="218"/>
        <end position="314"/>
    </location>
</feature>
<protein>
    <recommendedName>
        <fullName evidence="6">TF-B3 domain-containing protein</fullName>
    </recommendedName>
</protein>
<evidence type="ECO:0000313" key="7">
    <source>
        <dbReference type="EMBL" id="KAF6177090.1"/>
    </source>
</evidence>
<dbReference type="PANTHER" id="PTHR31920:SF149">
    <property type="entry name" value="B3 DOMAIN-CONTAINING PROTEIN OS01G0723500-LIKE ISOFORM X1"/>
    <property type="match status" value="1"/>
</dbReference>
<evidence type="ECO:0000256" key="3">
    <source>
        <dbReference type="ARBA" id="ARBA00023125"/>
    </source>
</evidence>
<evidence type="ECO:0000256" key="2">
    <source>
        <dbReference type="ARBA" id="ARBA00023015"/>
    </source>
</evidence>
<accession>A0A7J7PCS6</accession>
<dbReference type="InterPro" id="IPR003340">
    <property type="entry name" value="B3_DNA-bd"/>
</dbReference>
<dbReference type="InterPro" id="IPR050655">
    <property type="entry name" value="Plant_B3_domain"/>
</dbReference>
<dbReference type="CDD" id="cd10017">
    <property type="entry name" value="B3_DNA"/>
    <property type="match status" value="3"/>
</dbReference>
<feature type="domain" description="TF-B3" evidence="6">
    <location>
        <begin position="10"/>
        <end position="103"/>
    </location>
</feature>
<dbReference type="GO" id="GO:0005634">
    <property type="term" value="C:nucleus"/>
    <property type="evidence" value="ECO:0007669"/>
    <property type="project" value="UniProtKB-SubCell"/>
</dbReference>
<name>A0A7J7PCS6_9MAGN</name>
<dbReference type="SUPFAM" id="SSF101936">
    <property type="entry name" value="DNA-binding pseudobarrel domain"/>
    <property type="match status" value="3"/>
</dbReference>
<proteinExistence type="predicted"/>
<keyword evidence="8" id="KW-1185">Reference proteome</keyword>